<dbReference type="InterPro" id="IPR021866">
    <property type="entry name" value="SpoIIAA-like"/>
</dbReference>
<dbReference type="Gene3D" id="3.40.50.10600">
    <property type="entry name" value="SpoIIaa-like domains"/>
    <property type="match status" value="1"/>
</dbReference>
<comment type="caution">
    <text evidence="1">The sequence shown here is derived from an EMBL/GenBank/DDBJ whole genome shotgun (WGS) entry which is preliminary data.</text>
</comment>
<dbReference type="Proteomes" id="UP000281985">
    <property type="component" value="Unassembled WGS sequence"/>
</dbReference>
<dbReference type="InterPro" id="IPR038396">
    <property type="entry name" value="SpoIIAA-like_sf"/>
</dbReference>
<dbReference type="SUPFAM" id="SSF52091">
    <property type="entry name" value="SpoIIaa-like"/>
    <property type="match status" value="1"/>
</dbReference>
<sequence>MIVELNIAGDTVGFVFENAITQGDVKAIQRKIKETLSSNANINLYLEEDEVDDIKMGAFMNQVFFDVKHSANIRKIAIVSDRKWIQAITIAKDILVQANVEAFTLKERVDAICWIMK</sequence>
<dbReference type="OrthoDB" id="1442608at2"/>
<reference evidence="1 2" key="1">
    <citation type="submission" date="2018-10" db="EMBL/GenBank/DDBJ databases">
        <title>Dokdonia luteus sp. nov., isolated from sea water.</title>
        <authorList>
            <person name="Zhou L.Y."/>
            <person name="Du Z.J."/>
        </authorList>
    </citation>
    <scope>NUCLEOTIDE SEQUENCE [LARGE SCALE GENOMIC DNA]</scope>
    <source>
        <strain evidence="1 2">SH27</strain>
    </source>
</reference>
<dbReference type="InterPro" id="IPR036513">
    <property type="entry name" value="STAS_dom_sf"/>
</dbReference>
<keyword evidence="2" id="KW-1185">Reference proteome</keyword>
<gene>
    <name evidence="1" type="ORF">EAX61_04895</name>
</gene>
<dbReference type="Pfam" id="PF11964">
    <property type="entry name" value="SpoIIAA-like"/>
    <property type="match status" value="1"/>
</dbReference>
<dbReference type="RefSeq" id="WP_121916548.1">
    <property type="nucleotide sequence ID" value="NZ_REFV01000003.1"/>
</dbReference>
<organism evidence="1 2">
    <name type="scientific">Dokdonia sinensis</name>
    <dbReference type="NCBI Taxonomy" id="2479847"/>
    <lineage>
        <taxon>Bacteria</taxon>
        <taxon>Pseudomonadati</taxon>
        <taxon>Bacteroidota</taxon>
        <taxon>Flavobacteriia</taxon>
        <taxon>Flavobacteriales</taxon>
        <taxon>Flavobacteriaceae</taxon>
        <taxon>Dokdonia</taxon>
    </lineage>
</organism>
<evidence type="ECO:0000313" key="1">
    <source>
        <dbReference type="EMBL" id="RMB62914.1"/>
    </source>
</evidence>
<protein>
    <submittedName>
        <fullName evidence="1">STAS/SEC14 domain-containing protein</fullName>
    </submittedName>
</protein>
<proteinExistence type="predicted"/>
<name>A0A3M0GDN0_9FLAO</name>
<evidence type="ECO:0000313" key="2">
    <source>
        <dbReference type="Proteomes" id="UP000281985"/>
    </source>
</evidence>
<accession>A0A3M0GDN0</accession>
<dbReference type="EMBL" id="REFV01000003">
    <property type="protein sequence ID" value="RMB62914.1"/>
    <property type="molecule type" value="Genomic_DNA"/>
</dbReference>
<dbReference type="AlphaFoldDB" id="A0A3M0GDN0"/>